<reference evidence="1" key="1">
    <citation type="submission" date="2013-11" db="EMBL/GenBank/DDBJ databases">
        <title>Genome sequence of the fusiform rust pathogen reveals effectors for host alternation and coevolution with pine.</title>
        <authorList>
            <consortium name="DOE Joint Genome Institute"/>
            <person name="Smith K."/>
            <person name="Pendleton A."/>
            <person name="Kubisiak T."/>
            <person name="Anderson C."/>
            <person name="Salamov A."/>
            <person name="Aerts A."/>
            <person name="Riley R."/>
            <person name="Clum A."/>
            <person name="Lindquist E."/>
            <person name="Ence D."/>
            <person name="Campbell M."/>
            <person name="Kronenberg Z."/>
            <person name="Feau N."/>
            <person name="Dhillon B."/>
            <person name="Hamelin R."/>
            <person name="Burleigh J."/>
            <person name="Smith J."/>
            <person name="Yandell M."/>
            <person name="Nelson C."/>
            <person name="Grigoriev I."/>
            <person name="Davis J."/>
        </authorList>
    </citation>
    <scope>NUCLEOTIDE SEQUENCE</scope>
    <source>
        <strain evidence="1">G11</strain>
    </source>
</reference>
<evidence type="ECO:0000313" key="1">
    <source>
        <dbReference type="EMBL" id="KAG0140560.1"/>
    </source>
</evidence>
<dbReference type="AlphaFoldDB" id="A0A9P6T6H0"/>
<evidence type="ECO:0000313" key="2">
    <source>
        <dbReference type="Proteomes" id="UP000886653"/>
    </source>
</evidence>
<feature type="non-terminal residue" evidence="1">
    <location>
        <position position="1"/>
    </location>
</feature>
<proteinExistence type="predicted"/>
<keyword evidence="2" id="KW-1185">Reference proteome</keyword>
<dbReference type="EMBL" id="MU167435">
    <property type="protein sequence ID" value="KAG0140560.1"/>
    <property type="molecule type" value="Genomic_DNA"/>
</dbReference>
<sequence length="112" mass="11977">ADGSLEHSLYLPQWVLGSSENQGSSAGMPICQNMGAHQLPLHFSTPNRALSPQVANHVAFVARTPVPFTTQTVSTSHQTPVGQQEGTKGVGACQVLLVHQTRSTTDVQMRTE</sequence>
<feature type="non-terminal residue" evidence="1">
    <location>
        <position position="112"/>
    </location>
</feature>
<gene>
    <name evidence="1" type="ORF">CROQUDRAFT_665042</name>
</gene>
<protein>
    <submittedName>
        <fullName evidence="1">Uncharacterized protein</fullName>
    </submittedName>
</protein>
<comment type="caution">
    <text evidence="1">The sequence shown here is derived from an EMBL/GenBank/DDBJ whole genome shotgun (WGS) entry which is preliminary data.</text>
</comment>
<dbReference type="Proteomes" id="UP000886653">
    <property type="component" value="Unassembled WGS sequence"/>
</dbReference>
<accession>A0A9P6T6H0</accession>
<name>A0A9P6T6H0_9BASI</name>
<organism evidence="1 2">
    <name type="scientific">Cronartium quercuum f. sp. fusiforme G11</name>
    <dbReference type="NCBI Taxonomy" id="708437"/>
    <lineage>
        <taxon>Eukaryota</taxon>
        <taxon>Fungi</taxon>
        <taxon>Dikarya</taxon>
        <taxon>Basidiomycota</taxon>
        <taxon>Pucciniomycotina</taxon>
        <taxon>Pucciniomycetes</taxon>
        <taxon>Pucciniales</taxon>
        <taxon>Coleosporiaceae</taxon>
        <taxon>Cronartium</taxon>
    </lineage>
</organism>